<evidence type="ECO:0008006" key="3">
    <source>
        <dbReference type="Google" id="ProtNLM"/>
    </source>
</evidence>
<dbReference type="OrthoDB" id="10055806at2759"/>
<accession>A0A8J2JW12</accession>
<feature type="non-terminal residue" evidence="1">
    <location>
        <position position="1"/>
    </location>
</feature>
<dbReference type="EMBL" id="CAJVCH010031709">
    <property type="protein sequence ID" value="CAG7710089.1"/>
    <property type="molecule type" value="Genomic_DNA"/>
</dbReference>
<comment type="caution">
    <text evidence="1">The sequence shown here is derived from an EMBL/GenBank/DDBJ whole genome shotgun (WGS) entry which is preliminary data.</text>
</comment>
<evidence type="ECO:0000313" key="1">
    <source>
        <dbReference type="EMBL" id="CAG7710089.1"/>
    </source>
</evidence>
<proteinExistence type="predicted"/>
<keyword evidence="2" id="KW-1185">Reference proteome</keyword>
<protein>
    <recommendedName>
        <fullName evidence="3">Ig-like domain-containing protein</fullName>
    </recommendedName>
</protein>
<dbReference type="AlphaFoldDB" id="A0A8J2JW12"/>
<organism evidence="1 2">
    <name type="scientific">Allacma fusca</name>
    <dbReference type="NCBI Taxonomy" id="39272"/>
    <lineage>
        <taxon>Eukaryota</taxon>
        <taxon>Metazoa</taxon>
        <taxon>Ecdysozoa</taxon>
        <taxon>Arthropoda</taxon>
        <taxon>Hexapoda</taxon>
        <taxon>Collembola</taxon>
        <taxon>Symphypleona</taxon>
        <taxon>Sminthuridae</taxon>
        <taxon>Allacma</taxon>
    </lineage>
</organism>
<dbReference type="Proteomes" id="UP000708208">
    <property type="component" value="Unassembled WGS sequence"/>
</dbReference>
<name>A0A8J2JW12_9HEXA</name>
<evidence type="ECO:0000313" key="2">
    <source>
        <dbReference type="Proteomes" id="UP000708208"/>
    </source>
</evidence>
<sequence>LDAREKSIDEAQHWSNEQALGGRAFFRTSGIPPHYPSLIIENVKESDAGLYKCRLDYKRGPTVHRGINLTVI</sequence>
<feature type="non-terminal residue" evidence="1">
    <location>
        <position position="72"/>
    </location>
</feature>
<gene>
    <name evidence="1" type="ORF">AFUS01_LOCUS4997</name>
</gene>
<reference evidence="1" key="1">
    <citation type="submission" date="2021-06" db="EMBL/GenBank/DDBJ databases">
        <authorList>
            <person name="Hodson N. C."/>
            <person name="Mongue J. A."/>
            <person name="Jaron S. K."/>
        </authorList>
    </citation>
    <scope>NUCLEOTIDE SEQUENCE</scope>
</reference>